<dbReference type="GO" id="GO:0003677">
    <property type="term" value="F:DNA binding"/>
    <property type="evidence" value="ECO:0007669"/>
    <property type="project" value="InterPro"/>
</dbReference>
<dbReference type="RefSeq" id="WP_093937005.1">
    <property type="nucleotide sequence ID" value="NZ_NMQT01000102.1"/>
</dbReference>
<dbReference type="Proteomes" id="UP000215223">
    <property type="component" value="Unassembled WGS sequence"/>
</dbReference>
<dbReference type="SMART" id="SM00530">
    <property type="entry name" value="HTH_XRE"/>
    <property type="match status" value="1"/>
</dbReference>
<accession>A0A229RVG2</accession>
<dbReference type="InterPro" id="IPR049052">
    <property type="entry name" value="nSTAND1"/>
</dbReference>
<name>A0A229RVG2_9PSEU</name>
<organism evidence="4 5">
    <name type="scientific">Amycolatopsis thailandensis</name>
    <dbReference type="NCBI Taxonomy" id="589330"/>
    <lineage>
        <taxon>Bacteria</taxon>
        <taxon>Bacillati</taxon>
        <taxon>Actinomycetota</taxon>
        <taxon>Actinomycetes</taxon>
        <taxon>Pseudonocardiales</taxon>
        <taxon>Pseudonocardiaceae</taxon>
        <taxon>Amycolatopsis</taxon>
    </lineage>
</organism>
<dbReference type="Pfam" id="PF20703">
    <property type="entry name" value="nSTAND1"/>
    <property type="match status" value="1"/>
</dbReference>
<dbReference type="SUPFAM" id="SSF52540">
    <property type="entry name" value="P-loop containing nucleoside triphosphate hydrolases"/>
    <property type="match status" value="1"/>
</dbReference>
<evidence type="ECO:0000256" key="1">
    <source>
        <dbReference type="SAM" id="MobiDB-lite"/>
    </source>
</evidence>
<keyword evidence="5" id="KW-1185">Reference proteome</keyword>
<dbReference type="SUPFAM" id="SSF101898">
    <property type="entry name" value="NHL repeat"/>
    <property type="match status" value="1"/>
</dbReference>
<dbReference type="Gene3D" id="2.130.10.10">
    <property type="entry name" value="YVTN repeat-like/Quinoprotein amine dehydrogenase"/>
    <property type="match status" value="1"/>
</dbReference>
<feature type="region of interest" description="Disordered" evidence="1">
    <location>
        <begin position="662"/>
        <end position="685"/>
    </location>
</feature>
<dbReference type="Pfam" id="PF13560">
    <property type="entry name" value="HTH_31"/>
    <property type="match status" value="1"/>
</dbReference>
<sequence>MPRAERPLEADGSALTEFAADLRTVRDNAGGPSYRELARRAHYSSTTLSDAAGGRRLPSLEVTLAYVRACGGDVEQWERRWRLVATELTAPTTRPPAADDGSAPYVGLRPYGGGDADRFFGRERLTEDVLRRVAGQRFVAVFGPSGSGKSSVLRAGLVPRLASTVVVVFTPGGHPMEECAIQIAAAIGGRPGAVHDELTSEPRGLHRLVRQALVSEPSEAEIVIVVDQFEELFTVCQDDRERSAFITMLLTAASAADSRCRIVIGVRADFYPQCALHSELAAALQDAQVTVGPMSVDELRLAITEPARRAHCAVESALLTTLVAQTHGRTGVLPLLSHALLETWRRRKGNTLTLAGFQASGEFDGALAKTAEAVFATLDEPQQDQARDLFRRLTALGAGTEHTRRRISTGELDEDPTLVQVVDRFTQSRLLTRGEDTVELAHEALIKAWPRLAAWLADDREGQRVHRELTDAAAAWRRHGRDPSVLLRGTRLAVVGDWVGHGGRPSAKEQEFFDASIAADARERDGKRRATRRQHRLLALLTVLLVLAISITVYALHAQQQVAHERNTAIALKALDDINSLARSAPGEAALLSLAAYRLAPSAPTRDSLIAAAADQAVVDNDDGSPLTAQAAADGQTVLKPSTDDNTTRLYRVSNNQWTQHGTLRGGWSASAGGNVAATSDNEPTRAPKVRVWNVERPQMPEESAAIPIPARVGALSADGRLLVTLDVPSGPDGVGRTASAKLWNLDEPRRPRLLGPLSCDERPDLGQSFIFGTRFLGNEAILLHCLIDSGNATPPARSVPLWDINELGKPTRTGQLGVTRADPWGSAVIVDDRVGLTREARGLTLWNIENLSQPQEEPTPIALKESLNAGAISSNANLVAIADDDGSITIRDLRELGAVLHAIALPGRIGFVHSLAFEPDGKTLIGSSIGDVTVAWRWTLDPEAAAKAVCARPHPPIAAARWNTYFPGIRYTEPCP</sequence>
<keyword evidence="2" id="KW-0472">Membrane</keyword>
<dbReference type="AlphaFoldDB" id="A0A229RVG2"/>
<dbReference type="InterPro" id="IPR001387">
    <property type="entry name" value="Cro/C1-type_HTH"/>
</dbReference>
<evidence type="ECO:0000313" key="4">
    <source>
        <dbReference type="EMBL" id="OXM50344.1"/>
    </source>
</evidence>
<proteinExistence type="predicted"/>
<evidence type="ECO:0000313" key="5">
    <source>
        <dbReference type="Proteomes" id="UP000215223"/>
    </source>
</evidence>
<dbReference type="InterPro" id="IPR015943">
    <property type="entry name" value="WD40/YVTN_repeat-like_dom_sf"/>
</dbReference>
<feature type="domain" description="HTH cro/C1-type" evidence="3">
    <location>
        <begin position="21"/>
        <end position="77"/>
    </location>
</feature>
<comment type="caution">
    <text evidence="4">The sequence shown here is derived from an EMBL/GenBank/DDBJ whole genome shotgun (WGS) entry which is preliminary data.</text>
</comment>
<feature type="transmembrane region" description="Helical" evidence="2">
    <location>
        <begin position="537"/>
        <end position="556"/>
    </location>
</feature>
<dbReference type="EMBL" id="NMQT01000102">
    <property type="protein sequence ID" value="OXM50344.1"/>
    <property type="molecule type" value="Genomic_DNA"/>
</dbReference>
<gene>
    <name evidence="4" type="ORF">CFP71_28355</name>
</gene>
<keyword evidence="2" id="KW-1133">Transmembrane helix</keyword>
<dbReference type="SUPFAM" id="SSF47413">
    <property type="entry name" value="lambda repressor-like DNA-binding domains"/>
    <property type="match status" value="1"/>
</dbReference>
<evidence type="ECO:0000259" key="3">
    <source>
        <dbReference type="SMART" id="SM00530"/>
    </source>
</evidence>
<dbReference type="InterPro" id="IPR010982">
    <property type="entry name" value="Lambda_DNA-bd_dom_sf"/>
</dbReference>
<dbReference type="OrthoDB" id="192618at2"/>
<dbReference type="CDD" id="cd00093">
    <property type="entry name" value="HTH_XRE"/>
    <property type="match status" value="1"/>
</dbReference>
<protein>
    <recommendedName>
        <fullName evidence="3">HTH cro/C1-type domain-containing protein</fullName>
    </recommendedName>
</protein>
<keyword evidence="2" id="KW-0812">Transmembrane</keyword>
<evidence type="ECO:0000256" key="2">
    <source>
        <dbReference type="SAM" id="Phobius"/>
    </source>
</evidence>
<reference evidence="4 5" key="1">
    <citation type="submission" date="2017-07" db="EMBL/GenBank/DDBJ databases">
        <title>Amycolatopsis thailandensis Genome sequencing and assembly.</title>
        <authorList>
            <person name="Kaur N."/>
            <person name="Mayilraj S."/>
        </authorList>
    </citation>
    <scope>NUCLEOTIDE SEQUENCE [LARGE SCALE GENOMIC DNA]</scope>
    <source>
        <strain evidence="4 5">JCM 16380</strain>
    </source>
</reference>
<dbReference type="InterPro" id="IPR027417">
    <property type="entry name" value="P-loop_NTPase"/>
</dbReference>
<dbReference type="Gene3D" id="3.40.50.300">
    <property type="entry name" value="P-loop containing nucleotide triphosphate hydrolases"/>
    <property type="match status" value="1"/>
</dbReference>